<evidence type="ECO:0000256" key="2">
    <source>
        <dbReference type="ARBA" id="ARBA00023015"/>
    </source>
</evidence>
<evidence type="ECO:0000259" key="8">
    <source>
        <dbReference type="PROSITE" id="PS50110"/>
    </source>
</evidence>
<evidence type="ECO:0000256" key="3">
    <source>
        <dbReference type="ARBA" id="ARBA00023125"/>
    </source>
</evidence>
<dbReference type="InterPro" id="IPR018060">
    <property type="entry name" value="HTH_AraC"/>
</dbReference>
<name>A0ABY5VEQ5_9FIRM</name>
<evidence type="ECO:0000256" key="5">
    <source>
        <dbReference type="ARBA" id="ARBA00024867"/>
    </source>
</evidence>
<dbReference type="PROSITE" id="PS50110">
    <property type="entry name" value="RESPONSE_REGULATORY"/>
    <property type="match status" value="1"/>
</dbReference>
<evidence type="ECO:0000256" key="4">
    <source>
        <dbReference type="ARBA" id="ARBA00023163"/>
    </source>
</evidence>
<feature type="domain" description="Response regulatory" evidence="8">
    <location>
        <begin position="3"/>
        <end position="120"/>
    </location>
</feature>
<reference evidence="9" key="1">
    <citation type="journal article" date="2022" name="Cell">
        <title>Design, construction, and in vivo augmentation of a complex gut microbiome.</title>
        <authorList>
            <person name="Cheng A.G."/>
            <person name="Ho P.Y."/>
            <person name="Aranda-Diaz A."/>
            <person name="Jain S."/>
            <person name="Yu F.B."/>
            <person name="Meng X."/>
            <person name="Wang M."/>
            <person name="Iakiviak M."/>
            <person name="Nagashima K."/>
            <person name="Zhao A."/>
            <person name="Murugkar P."/>
            <person name="Patil A."/>
            <person name="Atabakhsh K."/>
            <person name="Weakley A."/>
            <person name="Yan J."/>
            <person name="Brumbaugh A.R."/>
            <person name="Higginbottom S."/>
            <person name="Dimas A."/>
            <person name="Shiver A.L."/>
            <person name="Deutschbauer A."/>
            <person name="Neff N."/>
            <person name="Sonnenburg J.L."/>
            <person name="Huang K.C."/>
            <person name="Fischbach M.A."/>
        </authorList>
    </citation>
    <scope>NUCLEOTIDE SEQUENCE</scope>
    <source>
        <strain evidence="9">DSM 19829</strain>
    </source>
</reference>
<keyword evidence="2" id="KW-0805">Transcription regulation</keyword>
<gene>
    <name evidence="9" type="ORF">NQ502_15420</name>
</gene>
<dbReference type="InterPro" id="IPR020449">
    <property type="entry name" value="Tscrpt_reg_AraC-type_HTH"/>
</dbReference>
<protein>
    <recommendedName>
        <fullName evidence="1">Stage 0 sporulation protein A homolog</fullName>
    </recommendedName>
</protein>
<dbReference type="InterPro" id="IPR011006">
    <property type="entry name" value="CheY-like_superfamily"/>
</dbReference>
<dbReference type="SMART" id="SM00342">
    <property type="entry name" value="HTH_ARAC"/>
    <property type="match status" value="1"/>
</dbReference>
<dbReference type="PROSITE" id="PS01124">
    <property type="entry name" value="HTH_ARAC_FAMILY_2"/>
    <property type="match status" value="1"/>
</dbReference>
<feature type="modified residue" description="4-aspartylphosphate" evidence="6">
    <location>
        <position position="55"/>
    </location>
</feature>
<evidence type="ECO:0000256" key="6">
    <source>
        <dbReference type="PROSITE-ProRule" id="PRU00169"/>
    </source>
</evidence>
<dbReference type="InterPro" id="IPR009057">
    <property type="entry name" value="Homeodomain-like_sf"/>
</dbReference>
<dbReference type="CDD" id="cd17536">
    <property type="entry name" value="REC_YesN-like"/>
    <property type="match status" value="1"/>
</dbReference>
<evidence type="ECO:0000313" key="10">
    <source>
        <dbReference type="Proteomes" id="UP001060164"/>
    </source>
</evidence>
<dbReference type="Gene3D" id="1.10.10.60">
    <property type="entry name" value="Homeodomain-like"/>
    <property type="match status" value="2"/>
</dbReference>
<dbReference type="SMART" id="SM00448">
    <property type="entry name" value="REC"/>
    <property type="match status" value="1"/>
</dbReference>
<dbReference type="Pfam" id="PF00072">
    <property type="entry name" value="Response_reg"/>
    <property type="match status" value="1"/>
</dbReference>
<dbReference type="EMBL" id="CP102290">
    <property type="protein sequence ID" value="UWP58747.1"/>
    <property type="molecule type" value="Genomic_DNA"/>
</dbReference>
<organism evidence="9 10">
    <name type="scientific">Ruminococcus gauvreauii</name>
    <dbReference type="NCBI Taxonomy" id="438033"/>
    <lineage>
        <taxon>Bacteria</taxon>
        <taxon>Bacillati</taxon>
        <taxon>Bacillota</taxon>
        <taxon>Clostridia</taxon>
        <taxon>Eubacteriales</taxon>
        <taxon>Oscillospiraceae</taxon>
        <taxon>Ruminococcus</taxon>
    </lineage>
</organism>
<dbReference type="InterPro" id="IPR001789">
    <property type="entry name" value="Sig_transdc_resp-reg_receiver"/>
</dbReference>
<dbReference type="PROSITE" id="PS00041">
    <property type="entry name" value="HTH_ARAC_FAMILY_1"/>
    <property type="match status" value="1"/>
</dbReference>
<evidence type="ECO:0000259" key="7">
    <source>
        <dbReference type="PROSITE" id="PS01124"/>
    </source>
</evidence>
<keyword evidence="3" id="KW-0238">DNA-binding</keyword>
<comment type="function">
    <text evidence="5">May play the central regulatory role in sporulation. It may be an element of the effector pathway responsible for the activation of sporulation genes in response to nutritional stress. Spo0A may act in concert with spo0H (a sigma factor) to control the expression of some genes that are critical to the sporulation process.</text>
</comment>
<dbReference type="SUPFAM" id="SSF46689">
    <property type="entry name" value="Homeodomain-like"/>
    <property type="match status" value="2"/>
</dbReference>
<dbReference type="InterPro" id="IPR018062">
    <property type="entry name" value="HTH_AraC-typ_CS"/>
</dbReference>
<dbReference type="PANTHER" id="PTHR43280">
    <property type="entry name" value="ARAC-FAMILY TRANSCRIPTIONAL REGULATOR"/>
    <property type="match status" value="1"/>
</dbReference>
<dbReference type="Proteomes" id="UP001060164">
    <property type="component" value="Chromosome"/>
</dbReference>
<keyword evidence="4" id="KW-0804">Transcription</keyword>
<dbReference type="Pfam" id="PF12833">
    <property type="entry name" value="HTH_18"/>
    <property type="match status" value="1"/>
</dbReference>
<keyword evidence="10" id="KW-1185">Reference proteome</keyword>
<proteinExistence type="predicted"/>
<evidence type="ECO:0000313" key="9">
    <source>
        <dbReference type="EMBL" id="UWP58747.1"/>
    </source>
</evidence>
<sequence>MISAIVVEDEYRARTGLVKMIENLGEHYRVLGSAENGYEGMLLARDLKPDVIFADIQMPRVSGLDMIRNLQGTGKDYRFVIISGYADFEYAQQGIRLGVIDYLLKPITISAMRELLEKIEREISEPGDSVEEETEEVSYTPMIREIVSEMKKHYGEKLTLEEFAHTYAVTPEYLSSLFSRQIGCTFVRYLKEIRMAHAKELLCTSKKKIYEIAFEVGYPDVKYFCRIFKNTTGISPKEYVRQCHK</sequence>
<dbReference type="PANTHER" id="PTHR43280:SF2">
    <property type="entry name" value="HTH-TYPE TRANSCRIPTIONAL REGULATOR EXSA"/>
    <property type="match status" value="1"/>
</dbReference>
<dbReference type="PRINTS" id="PR00032">
    <property type="entry name" value="HTHARAC"/>
</dbReference>
<dbReference type="SUPFAM" id="SSF52172">
    <property type="entry name" value="CheY-like"/>
    <property type="match status" value="1"/>
</dbReference>
<keyword evidence="6" id="KW-0597">Phosphoprotein</keyword>
<feature type="domain" description="HTH araC/xylS-type" evidence="7">
    <location>
        <begin position="144"/>
        <end position="242"/>
    </location>
</feature>
<accession>A0ABY5VEQ5</accession>
<dbReference type="RefSeq" id="WP_028530148.1">
    <property type="nucleotide sequence ID" value="NZ_CABLBR010000045.1"/>
</dbReference>
<evidence type="ECO:0000256" key="1">
    <source>
        <dbReference type="ARBA" id="ARBA00018672"/>
    </source>
</evidence>
<dbReference type="Gene3D" id="3.40.50.2300">
    <property type="match status" value="1"/>
</dbReference>